<feature type="domain" description="Tudor" evidence="2">
    <location>
        <begin position="532"/>
        <end position="592"/>
    </location>
</feature>
<dbReference type="CDD" id="cd20379">
    <property type="entry name" value="Tudor_dTUD-like"/>
    <property type="match status" value="1"/>
</dbReference>
<evidence type="ECO:0000313" key="5">
    <source>
        <dbReference type="Proteomes" id="UP000663869"/>
    </source>
</evidence>
<dbReference type="EMBL" id="CAJNYU010000474">
    <property type="protein sequence ID" value="CAF3362319.1"/>
    <property type="molecule type" value="Genomic_DNA"/>
</dbReference>
<dbReference type="Pfam" id="PF00567">
    <property type="entry name" value="TUDOR"/>
    <property type="match status" value="2"/>
</dbReference>
<evidence type="ECO:0000256" key="1">
    <source>
        <dbReference type="SAM" id="MobiDB-lite"/>
    </source>
</evidence>
<dbReference type="AlphaFoldDB" id="A0A817X2L2"/>
<feature type="region of interest" description="Disordered" evidence="1">
    <location>
        <begin position="45"/>
        <end position="65"/>
    </location>
</feature>
<dbReference type="PANTHER" id="PTHR22948:SF29">
    <property type="entry name" value="FI02030P-RELATED"/>
    <property type="match status" value="1"/>
</dbReference>
<dbReference type="Proteomes" id="UP000663862">
    <property type="component" value="Unassembled WGS sequence"/>
</dbReference>
<dbReference type="SMART" id="SM00333">
    <property type="entry name" value="TUDOR"/>
    <property type="match status" value="2"/>
</dbReference>
<dbReference type="PANTHER" id="PTHR22948">
    <property type="entry name" value="TUDOR DOMAIN CONTAINING PROTEIN"/>
    <property type="match status" value="1"/>
</dbReference>
<reference evidence="3" key="1">
    <citation type="submission" date="2021-02" db="EMBL/GenBank/DDBJ databases">
        <authorList>
            <person name="Nowell W R."/>
        </authorList>
    </citation>
    <scope>NUCLEOTIDE SEQUENCE</scope>
</reference>
<dbReference type="Gene3D" id="2.40.50.90">
    <property type="match status" value="2"/>
</dbReference>
<evidence type="ECO:0000313" key="3">
    <source>
        <dbReference type="EMBL" id="CAF3362319.1"/>
    </source>
</evidence>
<dbReference type="Proteomes" id="UP000663869">
    <property type="component" value="Unassembled WGS sequence"/>
</dbReference>
<organism evidence="3 5">
    <name type="scientific">Rotaria socialis</name>
    <dbReference type="NCBI Taxonomy" id="392032"/>
    <lineage>
        <taxon>Eukaryota</taxon>
        <taxon>Metazoa</taxon>
        <taxon>Spiralia</taxon>
        <taxon>Gnathifera</taxon>
        <taxon>Rotifera</taxon>
        <taxon>Eurotatoria</taxon>
        <taxon>Bdelloidea</taxon>
        <taxon>Philodinida</taxon>
        <taxon>Philodinidae</taxon>
        <taxon>Rotaria</taxon>
    </lineage>
</organism>
<dbReference type="InterPro" id="IPR002999">
    <property type="entry name" value="Tudor"/>
</dbReference>
<gene>
    <name evidence="3" type="ORF">FME351_LOCUS5533</name>
    <name evidence="4" type="ORF">TSG867_LOCUS14860</name>
</gene>
<dbReference type="SUPFAM" id="SSF63748">
    <property type="entry name" value="Tudor/PWWP/MBT"/>
    <property type="match status" value="2"/>
</dbReference>
<feature type="compositionally biased region" description="Gly residues" evidence="1">
    <location>
        <begin position="8"/>
        <end position="17"/>
    </location>
</feature>
<feature type="region of interest" description="Disordered" evidence="1">
    <location>
        <begin position="1"/>
        <end position="32"/>
    </location>
</feature>
<evidence type="ECO:0000259" key="2">
    <source>
        <dbReference type="PROSITE" id="PS50304"/>
    </source>
</evidence>
<proteinExistence type="predicted"/>
<dbReference type="Gene3D" id="2.30.30.140">
    <property type="match status" value="2"/>
</dbReference>
<dbReference type="InterPro" id="IPR035437">
    <property type="entry name" value="SNase_OB-fold_sf"/>
</dbReference>
<protein>
    <recommendedName>
        <fullName evidence="2">Tudor domain-containing protein</fullName>
    </recommendedName>
</protein>
<dbReference type="EMBL" id="CAJOBQ010000843">
    <property type="protein sequence ID" value="CAF4424971.1"/>
    <property type="molecule type" value="Genomic_DNA"/>
</dbReference>
<feature type="compositionally biased region" description="Low complexity" evidence="1">
    <location>
        <begin position="18"/>
        <end position="32"/>
    </location>
</feature>
<dbReference type="InterPro" id="IPR050621">
    <property type="entry name" value="Tudor_domain_containing"/>
</dbReference>
<name>A0A817X2L2_9BILA</name>
<dbReference type="PROSITE" id="PS50304">
    <property type="entry name" value="TUDOR"/>
    <property type="match status" value="1"/>
</dbReference>
<evidence type="ECO:0000313" key="4">
    <source>
        <dbReference type="EMBL" id="CAF4424971.1"/>
    </source>
</evidence>
<sequence length="755" mass="85965">MQRPIRGYRGGGGGGGIHVSSHLTNSHNLNNDDNVHDRILLSNSNFGELEDDDNNNDKNVTVKSKDSSILSSIAIGADLESVICNLRPLKTQQKKAKTNPNINSQKADLPQLNMISDTHNMANEQTKNKKLHHWFPKPDIGHAKPNDFIRHNHIESQEVVEYMAPPAYLTKIPPADISTRPTAIIAQAGLTRSMSTYFPSNSSVGKLAYTSIDDLQNYSLLKSNQQSSKSYLKQTSSSAFQPISTIKNLSSNLINRKSKIKSQPLMIDIPTHRPLERGQKFTKVHISHPQSPSIVHIMLKEDFTRACHLLRQMSAHPELQPDDKSIHLFKPEINHICACCHEGRWFRCRILQISSDISTATVNYLDWGMVIPVQIEPTYIRRLPNEFYFEPACSMLCHLDGVPTSNDLIPSCVIAQCIHLLSENEYEVIVNDYDNVTGGKIILSIDGQIINNQIEQLISPYKLMSFEEELIGQFQYELKLSVGDEFKALLSSFDGKDDSFYVLVINENTAAIDRAMSELQEDHIPNREYLQVPQIKTLVVARYVDDKKYYRAWVKSVDIQQEQALIFFVDFGNESYVSFSDIYVCPESVRTLPWLGIRVRLTNETMAAQELTTFWKLTEAHYIWIHINDVFKDAYGVQVKLDYTVYLQQERLKMATPKRSIHKATQTIADEKVIFPRNSSERNSSLLTPTKPDQSIMGNENFLRNIFEMVNSELRSLRHRINGTDEASQDRHNQLMQLLLSIVNANNSNNQKKTC</sequence>
<accession>A0A817X2L2</accession>
<comment type="caution">
    <text evidence="3">The sequence shown here is derived from an EMBL/GenBank/DDBJ whole genome shotgun (WGS) entry which is preliminary data.</text>
</comment>